<protein>
    <recommendedName>
        <fullName evidence="3">Co-chaperone DjlA N-terminal domain-containing protein</fullName>
    </recommendedName>
</protein>
<evidence type="ECO:0008006" key="3">
    <source>
        <dbReference type="Google" id="ProtNLM"/>
    </source>
</evidence>
<proteinExistence type="predicted"/>
<gene>
    <name evidence="1" type="ORF">GCM10009069_13890</name>
</gene>
<sequence length="174" mass="19723">MHIIVLIIGTALGVMFWLNRMGRGAGEVIDAAQTLSNMPRRNRHRRAVNRRGMALVETPVEAATVLMLSISRMSEDRRLSSRERARIERQLVLHMQMEADDADGITRQMELVHDDIILPEATLFPMVDILLPAIGKDDARRLADMMNAVAEVHGKTHEQAEFVRRYRERMGLGG</sequence>
<accession>A0A8J3CSD5</accession>
<name>A0A8J3CSD5_9PROT</name>
<dbReference type="AlphaFoldDB" id="A0A8J3CSD5"/>
<evidence type="ECO:0000313" key="1">
    <source>
        <dbReference type="EMBL" id="GHA91900.1"/>
    </source>
</evidence>
<evidence type="ECO:0000313" key="2">
    <source>
        <dbReference type="Proteomes" id="UP000634004"/>
    </source>
</evidence>
<reference evidence="1" key="1">
    <citation type="journal article" date="2014" name="Int. J. Syst. Evol. Microbiol.">
        <title>Complete genome sequence of Corynebacterium casei LMG S-19264T (=DSM 44701T), isolated from a smear-ripened cheese.</title>
        <authorList>
            <consortium name="US DOE Joint Genome Institute (JGI-PGF)"/>
            <person name="Walter F."/>
            <person name="Albersmeier A."/>
            <person name="Kalinowski J."/>
            <person name="Ruckert C."/>
        </authorList>
    </citation>
    <scope>NUCLEOTIDE SEQUENCE</scope>
    <source>
        <strain evidence="1">KCTC 32513</strain>
    </source>
</reference>
<dbReference type="RefSeq" id="WP_189496790.1">
    <property type="nucleotide sequence ID" value="NZ_BMZH01000004.1"/>
</dbReference>
<organism evidence="1 2">
    <name type="scientific">Algimonas arctica</name>
    <dbReference type="NCBI Taxonomy" id="1479486"/>
    <lineage>
        <taxon>Bacteria</taxon>
        <taxon>Pseudomonadati</taxon>
        <taxon>Pseudomonadota</taxon>
        <taxon>Alphaproteobacteria</taxon>
        <taxon>Maricaulales</taxon>
        <taxon>Robiginitomaculaceae</taxon>
        <taxon>Algimonas</taxon>
    </lineage>
</organism>
<comment type="caution">
    <text evidence="1">The sequence shown here is derived from an EMBL/GenBank/DDBJ whole genome shotgun (WGS) entry which is preliminary data.</text>
</comment>
<dbReference type="EMBL" id="BMZH01000004">
    <property type="protein sequence ID" value="GHA91900.1"/>
    <property type="molecule type" value="Genomic_DNA"/>
</dbReference>
<dbReference type="Proteomes" id="UP000634004">
    <property type="component" value="Unassembled WGS sequence"/>
</dbReference>
<reference evidence="1" key="2">
    <citation type="submission" date="2020-09" db="EMBL/GenBank/DDBJ databases">
        <authorList>
            <person name="Sun Q."/>
            <person name="Kim S."/>
        </authorList>
    </citation>
    <scope>NUCLEOTIDE SEQUENCE</scope>
    <source>
        <strain evidence="1">KCTC 32513</strain>
    </source>
</reference>
<keyword evidence="2" id="KW-1185">Reference proteome</keyword>